<keyword evidence="7" id="KW-0378">Hydrolase</keyword>
<dbReference type="InterPro" id="IPR003018">
    <property type="entry name" value="GAF"/>
</dbReference>
<dbReference type="EC" id="3.1.3.16" evidence="1"/>
<keyword evidence="20" id="KW-1185">Reference proteome</keyword>
<dbReference type="SUPFAM" id="SSF55785">
    <property type="entry name" value="PYP-like sensor domain (PAS domain)"/>
    <property type="match status" value="1"/>
</dbReference>
<dbReference type="Gene3D" id="3.30.450.20">
    <property type="entry name" value="PAS domain"/>
    <property type="match status" value="1"/>
</dbReference>
<dbReference type="Gene3D" id="3.30.450.40">
    <property type="match status" value="2"/>
</dbReference>
<dbReference type="InterPro" id="IPR035965">
    <property type="entry name" value="PAS-like_dom_sf"/>
</dbReference>
<evidence type="ECO:0000313" key="19">
    <source>
        <dbReference type="EMBL" id="RKM92047.1"/>
    </source>
</evidence>
<evidence type="ECO:0000256" key="4">
    <source>
        <dbReference type="ARBA" id="ARBA00022723"/>
    </source>
</evidence>
<evidence type="ECO:0000256" key="7">
    <source>
        <dbReference type="ARBA" id="ARBA00022801"/>
    </source>
</evidence>
<dbReference type="GO" id="GO:0005524">
    <property type="term" value="F:ATP binding"/>
    <property type="evidence" value="ECO:0007669"/>
    <property type="project" value="UniProtKB-KW"/>
</dbReference>
<dbReference type="EMBL" id="JNAD02000015">
    <property type="protein sequence ID" value="RKM92047.1"/>
    <property type="molecule type" value="Genomic_DNA"/>
</dbReference>
<name>A0A420UWX4_9ACTN</name>
<dbReference type="InterPro" id="IPR000014">
    <property type="entry name" value="PAS"/>
</dbReference>
<evidence type="ECO:0000256" key="3">
    <source>
        <dbReference type="ARBA" id="ARBA00022679"/>
    </source>
</evidence>
<comment type="function">
    <text evidence="13">Primarily acts as an independent SigF regulator that is sensitive to the osmosensory signal, mediating the cross talk of PknD with the SigF regulon. Possesses both phosphatase and kinase activities. The kinase domain functions as a classic anti-sigma factor-like kinase to phosphorylate the anti-anti-sigma factor domain at the canonical regulatory site, and the phosphatase domain antagonizes this activity.</text>
</comment>
<dbReference type="FunFam" id="3.60.40.10:FF:000005">
    <property type="entry name" value="Serine/threonine protein phosphatase"/>
    <property type="match status" value="1"/>
</dbReference>
<dbReference type="Gene3D" id="3.60.40.10">
    <property type="entry name" value="PPM-type phosphatase domain"/>
    <property type="match status" value="1"/>
</dbReference>
<protein>
    <recommendedName>
        <fullName evidence="1">protein-serine/threonine phosphatase</fullName>
        <ecNumber evidence="1">3.1.3.16</ecNumber>
    </recommendedName>
    <alternativeName>
        <fullName evidence="15">Protein-serine/threonine phosphatase</fullName>
    </alternativeName>
    <alternativeName>
        <fullName evidence="14">Serine/threonine-protein kinase</fullName>
    </alternativeName>
</protein>
<dbReference type="GO" id="GO:0046872">
    <property type="term" value="F:metal ion binding"/>
    <property type="evidence" value="ECO:0007669"/>
    <property type="project" value="UniProtKB-KW"/>
</dbReference>
<dbReference type="PANTHER" id="PTHR43156">
    <property type="entry name" value="STAGE II SPORULATION PROTEIN E-RELATED"/>
    <property type="match status" value="1"/>
</dbReference>
<evidence type="ECO:0000256" key="2">
    <source>
        <dbReference type="ARBA" id="ARBA00022553"/>
    </source>
</evidence>
<evidence type="ECO:0000256" key="11">
    <source>
        <dbReference type="ARBA" id="ARBA00023211"/>
    </source>
</evidence>
<dbReference type="CDD" id="cd16936">
    <property type="entry name" value="HATPase_RsbW-like"/>
    <property type="match status" value="1"/>
</dbReference>
<dbReference type="InterPro" id="IPR013655">
    <property type="entry name" value="PAS_fold_3"/>
</dbReference>
<dbReference type="Gene3D" id="3.30.565.10">
    <property type="entry name" value="Histidine kinase-like ATPase, C-terminal domain"/>
    <property type="match status" value="1"/>
</dbReference>
<keyword evidence="6" id="KW-0418">Kinase</keyword>
<gene>
    <name evidence="19" type="ORF">SFRA_026825</name>
</gene>
<dbReference type="SUPFAM" id="SSF55874">
    <property type="entry name" value="ATPase domain of HSP90 chaperone/DNA topoisomerase II/histidine kinase"/>
    <property type="match status" value="1"/>
</dbReference>
<evidence type="ECO:0000256" key="1">
    <source>
        <dbReference type="ARBA" id="ARBA00013081"/>
    </source>
</evidence>
<evidence type="ECO:0000259" key="17">
    <source>
        <dbReference type="SMART" id="SM00065"/>
    </source>
</evidence>
<dbReference type="Pfam" id="PF13185">
    <property type="entry name" value="GAF_2"/>
    <property type="match status" value="1"/>
</dbReference>
<accession>A0A420UWX4</accession>
<dbReference type="SMART" id="SM00065">
    <property type="entry name" value="GAF"/>
    <property type="match status" value="1"/>
</dbReference>
<dbReference type="Pfam" id="PF07228">
    <property type="entry name" value="SpoIIE"/>
    <property type="match status" value="1"/>
</dbReference>
<dbReference type="InterPro" id="IPR029016">
    <property type="entry name" value="GAF-like_dom_sf"/>
</dbReference>
<evidence type="ECO:0000256" key="12">
    <source>
        <dbReference type="ARBA" id="ARBA00047761"/>
    </source>
</evidence>
<evidence type="ECO:0000256" key="14">
    <source>
        <dbReference type="ARBA" id="ARBA00075117"/>
    </source>
</evidence>
<evidence type="ECO:0000256" key="5">
    <source>
        <dbReference type="ARBA" id="ARBA00022741"/>
    </source>
</evidence>
<dbReference type="PANTHER" id="PTHR43156:SF2">
    <property type="entry name" value="STAGE II SPORULATION PROTEIN E"/>
    <property type="match status" value="1"/>
</dbReference>
<dbReference type="SMART" id="SM00331">
    <property type="entry name" value="PP2C_SIG"/>
    <property type="match status" value="1"/>
</dbReference>
<feature type="domain" description="GAF" evidence="17">
    <location>
        <begin position="294"/>
        <end position="441"/>
    </location>
</feature>
<dbReference type="GO" id="GO:0004722">
    <property type="term" value="F:protein serine/threonine phosphatase activity"/>
    <property type="evidence" value="ECO:0007669"/>
    <property type="project" value="UniProtKB-EC"/>
</dbReference>
<keyword evidence="4" id="KW-0479">Metal-binding</keyword>
<sequence length="837" mass="89069">MRENAGTAFGFAGAAMAAVYVRDAEGTGRLRLIDTLGRTNTPYEVPETLSWDDRSPVADAYRTGRAVWPATGETPGAGTATAAEAPVAPVVSAAALPLGAEGGRLGCLLVVDDGPYGFDTTRRHLLEMYAGQLTTRLEADGRPHTTPVPGSAREPAPAGAVLRRIRPGAFALALDTGGIEADSRLPELFGIAPEDFDGRVETLLWRAVPDDLPALMSLVEPDERATGLRDLEFRIRLSTGELRWLSLSCRLGLDPAGRPDRLFGVVAEASRLRPRAHEVSRVQRLATALADTTSPRDIVGALLDSLGADRVALVELVSDRLVVTVLDPRDPIAWPQAWRSAWRAEWRDALPGSLPTVEGTLREGNVHLWPPGTAAPPDLVELGPGGLALLPLPAEGRTLGACVIGWNEAQEFGLQERSLLTATASLAGQALMRARTFDAERELVTVLQRSLLPRTLPALPGGVAVVRYLPAAAGLEVGGDWYDVIPLSDRQVAFVIGDVEGHSAAAATVMGQMRTAIRAYAVEGHTPDVVISHANRLLTGMETDLFATVCYVALDMEEGNAWFVRAGHLPPVLRDPEGGTTELQVEGGPPLGVDAQAAFPMATAAIAPGSVLALMTDGLVESPETGMEEGLRRVGDCLAAADPSDPEGMAAALLGGGARRDDDLALLLLRYDGMAVRPRRAGWAVWRLPDAAAHARRFTTRMLRAWDAVEEADTVLLVVSELVTNALVHTRGEVRLDLALTGNRLRVAVSDSSPRTPVKPASMDWEATGGRGILMVEAVSESWGSVPLSGGKQVWSEIALPPREPEPEPRPEPLGSEEEPTQGNRTGRGTPRERNGT</sequence>
<dbReference type="InterPro" id="IPR036457">
    <property type="entry name" value="PPM-type-like_dom_sf"/>
</dbReference>
<dbReference type="RefSeq" id="WP_043468092.1">
    <property type="nucleotide sequence ID" value="NZ_CP134822.1"/>
</dbReference>
<evidence type="ECO:0000259" key="18">
    <source>
        <dbReference type="SMART" id="SM00331"/>
    </source>
</evidence>
<feature type="domain" description="PPM-type phosphatase" evidence="18">
    <location>
        <begin position="462"/>
        <end position="671"/>
    </location>
</feature>
<evidence type="ECO:0000256" key="6">
    <source>
        <dbReference type="ARBA" id="ARBA00022777"/>
    </source>
</evidence>
<dbReference type="InterPro" id="IPR003594">
    <property type="entry name" value="HATPase_dom"/>
</dbReference>
<comment type="caution">
    <text evidence="19">The sequence shown here is derived from an EMBL/GenBank/DDBJ whole genome shotgun (WGS) entry which is preliminary data.</text>
</comment>
<dbReference type="GO" id="GO:0016301">
    <property type="term" value="F:kinase activity"/>
    <property type="evidence" value="ECO:0007669"/>
    <property type="project" value="UniProtKB-KW"/>
</dbReference>
<comment type="catalytic activity">
    <reaction evidence="12">
        <text>O-phospho-L-seryl-[protein] + H2O = L-seryl-[protein] + phosphate</text>
        <dbReference type="Rhea" id="RHEA:20629"/>
        <dbReference type="Rhea" id="RHEA-COMP:9863"/>
        <dbReference type="Rhea" id="RHEA-COMP:11604"/>
        <dbReference type="ChEBI" id="CHEBI:15377"/>
        <dbReference type="ChEBI" id="CHEBI:29999"/>
        <dbReference type="ChEBI" id="CHEBI:43474"/>
        <dbReference type="ChEBI" id="CHEBI:83421"/>
        <dbReference type="EC" id="3.1.3.16"/>
    </reaction>
</comment>
<dbReference type="SUPFAM" id="SSF81606">
    <property type="entry name" value="PP2C-like"/>
    <property type="match status" value="1"/>
</dbReference>
<keyword evidence="2" id="KW-0597">Phosphoprotein</keyword>
<keyword evidence="8" id="KW-0067">ATP-binding</keyword>
<dbReference type="InterPro" id="IPR052016">
    <property type="entry name" value="Bact_Sigma-Reg"/>
</dbReference>
<dbReference type="CDD" id="cd00130">
    <property type="entry name" value="PAS"/>
    <property type="match status" value="1"/>
</dbReference>
<dbReference type="Pfam" id="PF08447">
    <property type="entry name" value="PAS_3"/>
    <property type="match status" value="1"/>
</dbReference>
<keyword evidence="9" id="KW-0460">Magnesium</keyword>
<dbReference type="Proteomes" id="UP000028058">
    <property type="component" value="Unassembled WGS sequence"/>
</dbReference>
<evidence type="ECO:0000256" key="10">
    <source>
        <dbReference type="ARBA" id="ARBA00022912"/>
    </source>
</evidence>
<keyword evidence="11" id="KW-0464">Manganese</keyword>
<keyword evidence="10" id="KW-0904">Protein phosphatase</keyword>
<dbReference type="AlphaFoldDB" id="A0A420UWX4"/>
<feature type="region of interest" description="Disordered" evidence="16">
    <location>
        <begin position="784"/>
        <end position="837"/>
    </location>
</feature>
<evidence type="ECO:0000256" key="15">
    <source>
        <dbReference type="ARBA" id="ARBA00081350"/>
    </source>
</evidence>
<keyword evidence="5" id="KW-0547">Nucleotide-binding</keyword>
<evidence type="ECO:0000313" key="20">
    <source>
        <dbReference type="Proteomes" id="UP000028058"/>
    </source>
</evidence>
<organism evidence="19 20">
    <name type="scientific">Streptomyces xinghaiensis</name>
    <dbReference type="NCBI Taxonomy" id="1038928"/>
    <lineage>
        <taxon>Bacteria</taxon>
        <taxon>Bacillati</taxon>
        <taxon>Actinomycetota</taxon>
        <taxon>Actinomycetes</taxon>
        <taxon>Kitasatosporales</taxon>
        <taxon>Streptomycetaceae</taxon>
        <taxon>Streptomyces</taxon>
    </lineage>
</organism>
<dbReference type="OrthoDB" id="118142at2"/>
<evidence type="ECO:0000256" key="13">
    <source>
        <dbReference type="ARBA" id="ARBA00056274"/>
    </source>
</evidence>
<dbReference type="Pfam" id="PF13581">
    <property type="entry name" value="HATPase_c_2"/>
    <property type="match status" value="1"/>
</dbReference>
<evidence type="ECO:0000256" key="8">
    <source>
        <dbReference type="ARBA" id="ARBA00022840"/>
    </source>
</evidence>
<dbReference type="SUPFAM" id="SSF55781">
    <property type="entry name" value="GAF domain-like"/>
    <property type="match status" value="2"/>
</dbReference>
<dbReference type="InterPro" id="IPR036890">
    <property type="entry name" value="HATPase_C_sf"/>
</dbReference>
<keyword evidence="3" id="KW-0808">Transferase</keyword>
<proteinExistence type="predicted"/>
<dbReference type="InterPro" id="IPR001932">
    <property type="entry name" value="PPM-type_phosphatase-like_dom"/>
</dbReference>
<evidence type="ECO:0000256" key="16">
    <source>
        <dbReference type="SAM" id="MobiDB-lite"/>
    </source>
</evidence>
<evidence type="ECO:0000256" key="9">
    <source>
        <dbReference type="ARBA" id="ARBA00022842"/>
    </source>
</evidence>
<reference evidence="19 20" key="1">
    <citation type="journal article" date="2014" name="Genome Announc.">
        <title>Draft Genome Sequence of Streptomyces fradiae ATCC 19609, a Strain Highly Sensitive to Antibiotics.</title>
        <authorList>
            <person name="Bekker O.B."/>
            <person name="Klimina K.M."/>
            <person name="Vatlin A.A."/>
            <person name="Zakharevich N.V."/>
            <person name="Kasianov A.S."/>
            <person name="Danilenko V.N."/>
        </authorList>
    </citation>
    <scope>NUCLEOTIDE SEQUENCE [LARGE SCALE GENOMIC DNA]</scope>
    <source>
        <strain evidence="19 20">ATCC 19609</strain>
    </source>
</reference>